<comment type="subcellular location">
    <subcellularLocation>
        <location evidence="1 12">Cytoplasm</location>
    </subcellularLocation>
</comment>
<dbReference type="InterPro" id="IPR002505">
    <property type="entry name" value="PTA_PTB"/>
</dbReference>
<dbReference type="FunFam" id="3.40.50.10750:FF:000001">
    <property type="entry name" value="Phosphate acetyltransferase"/>
    <property type="match status" value="1"/>
</dbReference>
<dbReference type="GO" id="GO:0006085">
    <property type="term" value="P:acetyl-CoA biosynthetic process"/>
    <property type="evidence" value="ECO:0007669"/>
    <property type="project" value="UniProtKB-UniPathway"/>
</dbReference>
<dbReference type="OrthoDB" id="9808984at2"/>
<evidence type="ECO:0000256" key="12">
    <source>
        <dbReference type="PIRNR" id="PIRNR006107"/>
    </source>
</evidence>
<dbReference type="AlphaFoldDB" id="A0A1Y6CVB0"/>
<dbReference type="InterPro" id="IPR042112">
    <property type="entry name" value="P_AcTrfase_dom2"/>
</dbReference>
<evidence type="ECO:0000313" key="16">
    <source>
        <dbReference type="Proteomes" id="UP000192923"/>
    </source>
</evidence>
<feature type="domain" description="Phosphate acetyl/butaryl transferase" evidence="13">
    <location>
        <begin position="373"/>
        <end position="692"/>
    </location>
</feature>
<evidence type="ECO:0000259" key="13">
    <source>
        <dbReference type="Pfam" id="PF01515"/>
    </source>
</evidence>
<dbReference type="SUPFAM" id="SSF75138">
    <property type="entry name" value="HprK N-terminal domain-like"/>
    <property type="match status" value="1"/>
</dbReference>
<evidence type="ECO:0000256" key="10">
    <source>
        <dbReference type="ARBA" id="ARBA00023315"/>
    </source>
</evidence>
<comment type="subunit">
    <text evidence="5">Homohexamer.</text>
</comment>
<evidence type="ECO:0000256" key="3">
    <source>
        <dbReference type="ARBA" id="ARBA00008756"/>
    </source>
</evidence>
<keyword evidence="8 12" id="KW-0963">Cytoplasm</keyword>
<dbReference type="Gene3D" id="3.40.1390.20">
    <property type="entry name" value="HprK N-terminal domain-like"/>
    <property type="match status" value="1"/>
</dbReference>
<dbReference type="InterPro" id="IPR028979">
    <property type="entry name" value="Ser_kin/Pase_Hpr-like_N_sf"/>
</dbReference>
<dbReference type="InterPro" id="IPR004614">
    <property type="entry name" value="P_AcTrfase"/>
</dbReference>
<dbReference type="EC" id="2.3.1.8" evidence="6 12"/>
<protein>
    <recommendedName>
        <fullName evidence="7 12">Phosphate acetyltransferase</fullName>
        <ecNumber evidence="6 12">2.3.1.8</ecNumber>
    </recommendedName>
    <alternativeName>
        <fullName evidence="11 12">Phosphotransacetylase</fullName>
    </alternativeName>
</protein>
<organism evidence="15 16">
    <name type="scientific">Methylomagnum ishizawai</name>
    <dbReference type="NCBI Taxonomy" id="1760988"/>
    <lineage>
        <taxon>Bacteria</taxon>
        <taxon>Pseudomonadati</taxon>
        <taxon>Pseudomonadota</taxon>
        <taxon>Gammaproteobacteria</taxon>
        <taxon>Methylococcales</taxon>
        <taxon>Methylococcaceae</taxon>
        <taxon>Methylomagnum</taxon>
    </lineage>
</organism>
<evidence type="ECO:0000256" key="7">
    <source>
        <dbReference type="ARBA" id="ARBA00021528"/>
    </source>
</evidence>
<evidence type="ECO:0000256" key="11">
    <source>
        <dbReference type="ARBA" id="ARBA00031108"/>
    </source>
</evidence>
<dbReference type="UniPathway" id="UPA00340">
    <property type="reaction ID" value="UER00459"/>
</dbReference>
<name>A0A1Y6CVB0_9GAMM</name>
<dbReference type="Pfam" id="PF01515">
    <property type="entry name" value="PTA_PTB"/>
    <property type="match status" value="1"/>
</dbReference>
<dbReference type="GO" id="GO:0008959">
    <property type="term" value="F:phosphate acetyltransferase activity"/>
    <property type="evidence" value="ECO:0007669"/>
    <property type="project" value="UniProtKB-EC"/>
</dbReference>
<comment type="function">
    <text evidence="12">Involved in acetate metabolism.</text>
</comment>
<dbReference type="Pfam" id="PF13500">
    <property type="entry name" value="AAA_26"/>
    <property type="match status" value="1"/>
</dbReference>
<keyword evidence="10 12" id="KW-0012">Acyltransferase</keyword>
<dbReference type="NCBIfam" id="NF004167">
    <property type="entry name" value="PRK05632.1"/>
    <property type="match status" value="1"/>
</dbReference>
<dbReference type="GO" id="GO:0005737">
    <property type="term" value="C:cytoplasm"/>
    <property type="evidence" value="ECO:0007669"/>
    <property type="project" value="UniProtKB-SubCell"/>
</dbReference>
<proteinExistence type="inferred from homology"/>
<comment type="domain">
    <text evidence="12">The N-terminal region seems to be important for proper quaternary structure. The C-terminal region contains the substrate-binding site.</text>
</comment>
<dbReference type="Gene3D" id="3.40.50.10750">
    <property type="entry name" value="Isocitrate/Isopropylmalate dehydrogenase-like"/>
    <property type="match status" value="1"/>
</dbReference>
<dbReference type="STRING" id="1760988.SAMN02949497_1545"/>
<dbReference type="EMBL" id="FXAM01000001">
    <property type="protein sequence ID" value="SMF94236.1"/>
    <property type="molecule type" value="Genomic_DNA"/>
</dbReference>
<evidence type="ECO:0000256" key="1">
    <source>
        <dbReference type="ARBA" id="ARBA00004496"/>
    </source>
</evidence>
<feature type="domain" description="DRTGG" evidence="14">
    <location>
        <begin position="216"/>
        <end position="328"/>
    </location>
</feature>
<dbReference type="Proteomes" id="UP000192923">
    <property type="component" value="Unassembled WGS sequence"/>
</dbReference>
<dbReference type="NCBIfam" id="TIGR00651">
    <property type="entry name" value="pta"/>
    <property type="match status" value="1"/>
</dbReference>
<reference evidence="15 16" key="1">
    <citation type="submission" date="2016-12" db="EMBL/GenBank/DDBJ databases">
        <authorList>
            <person name="Song W.-J."/>
            <person name="Kurnit D.M."/>
        </authorList>
    </citation>
    <scope>NUCLEOTIDE SEQUENCE [LARGE SCALE GENOMIC DNA]</scope>
    <source>
        <strain evidence="15 16">175</strain>
    </source>
</reference>
<dbReference type="Gene3D" id="3.40.50.300">
    <property type="entry name" value="P-loop containing nucleotide triphosphate hydrolases"/>
    <property type="match status" value="1"/>
</dbReference>
<evidence type="ECO:0000256" key="9">
    <source>
        <dbReference type="ARBA" id="ARBA00022679"/>
    </source>
</evidence>
<evidence type="ECO:0000256" key="8">
    <source>
        <dbReference type="ARBA" id="ARBA00022490"/>
    </source>
</evidence>
<dbReference type="InterPro" id="IPR016475">
    <property type="entry name" value="P-Actrans_bac"/>
</dbReference>
<dbReference type="RefSeq" id="WP_085211429.1">
    <property type="nucleotide sequence ID" value="NZ_FXAM01000001.1"/>
</dbReference>
<dbReference type="SUPFAM" id="SSF53659">
    <property type="entry name" value="Isocitrate/Isopropylmalate dehydrogenase-like"/>
    <property type="match status" value="1"/>
</dbReference>
<dbReference type="InterPro" id="IPR042113">
    <property type="entry name" value="P_AcTrfase_dom1"/>
</dbReference>
<evidence type="ECO:0000256" key="4">
    <source>
        <dbReference type="ARBA" id="ARBA00009786"/>
    </source>
</evidence>
<dbReference type="CDD" id="cd03109">
    <property type="entry name" value="DTBS"/>
    <property type="match status" value="1"/>
</dbReference>
<keyword evidence="9 12" id="KW-0808">Transferase</keyword>
<comment type="similarity">
    <text evidence="4 12">In the N-terminal section; belongs to the CobB/CobQ family.</text>
</comment>
<accession>A0A1Y6CVB0</accession>
<evidence type="ECO:0000256" key="6">
    <source>
        <dbReference type="ARBA" id="ARBA00012707"/>
    </source>
</evidence>
<comment type="similarity">
    <text evidence="3 12">In the C-terminal section; belongs to the phosphate acetyltransferase and butyryltransferase family.</text>
</comment>
<comment type="pathway">
    <text evidence="2 12">Metabolic intermediate biosynthesis; acetyl-CoA biosynthesis; acetyl-CoA from acetate: step 2/2.</text>
</comment>
<dbReference type="InterPro" id="IPR010766">
    <property type="entry name" value="DRTGG"/>
</dbReference>
<dbReference type="InterPro" id="IPR050500">
    <property type="entry name" value="Phos_Acetyltrans/Butyryltrans"/>
</dbReference>
<dbReference type="PANTHER" id="PTHR43356:SF3">
    <property type="entry name" value="PHOSPHATE ACETYLTRANSFERASE"/>
    <property type="match status" value="1"/>
</dbReference>
<dbReference type="InterPro" id="IPR027417">
    <property type="entry name" value="P-loop_NTPase"/>
</dbReference>
<comment type="catalytic activity">
    <reaction evidence="12">
        <text>acetyl-CoA + phosphate = acetyl phosphate + CoA</text>
        <dbReference type="Rhea" id="RHEA:19521"/>
        <dbReference type="ChEBI" id="CHEBI:22191"/>
        <dbReference type="ChEBI" id="CHEBI:43474"/>
        <dbReference type="ChEBI" id="CHEBI:57287"/>
        <dbReference type="ChEBI" id="CHEBI:57288"/>
        <dbReference type="EC" id="2.3.1.8"/>
    </reaction>
</comment>
<dbReference type="Pfam" id="PF07085">
    <property type="entry name" value="DRTGG"/>
    <property type="match status" value="1"/>
</dbReference>
<evidence type="ECO:0000313" key="15">
    <source>
        <dbReference type="EMBL" id="SMF94236.1"/>
    </source>
</evidence>
<dbReference type="SUPFAM" id="SSF52540">
    <property type="entry name" value="P-loop containing nucleoside triphosphate hydrolases"/>
    <property type="match status" value="1"/>
</dbReference>
<sequence length="704" mass="76564">MCISLYISTIEAGSGKSAIALGLIEYALRKTTRVGFFRPVIHEPPPGKQDEDIDLILRHFWLPQPYDASYAWTDREVDHLLGQDRQDEVLDRIIRCYKFLEQHCDFILCEGTDFLGDTNVLEFDFNCVIAKNLGCPVLMVGNAHGRAVGDTLHAARIAVDAYAERGCRVAGMLLNKAESDAIPTLTAALQADFGASLDLLAVLPFDQKLKSPRVREVAEQLGAEVLFGHSRLDTLISGYLIAAMQVQNAITWLQPDQLIITAGDRADIVIGMMQADKSANYPRLAGIVLSGGVRPDPALVRLIEGSRDPLPVLLVKSDTFTTASRAAEVHTAMVAGDAEKIHRAIGNFDAHVDLAKLEHLLSNIRGVGMTPKMFTYNLVVQAKSDRRHIVLPEGTDTRILRAAADLSSRGIVEITLLGIAKNIEQMVRAQSIPLDLSLVRVVNPADSPQLERYAEAFHRLRKHKGATLETAREYLLDVSYFGTMMVYLGDADGMVSGAAHTTQHTIRPALQIIKTQPEVSIVSSVFFMCLDDGVVVYGDCAVNPAPDPEQLAEIAISSAETARTFGIEPRIALLSYSSGESGQGEDVEKVRKATRIARERRPDLKLEGPIQYDAAVDPGVAAQKMPGSEVAGRATVFVFPDLNTGNNTYKAVQRETGAIAIGPILQGLNKPVNDLSRGCTVEDIFNTVVITAIQAQKGRRGGDG</sequence>
<evidence type="ECO:0000256" key="5">
    <source>
        <dbReference type="ARBA" id="ARBA00011643"/>
    </source>
</evidence>
<dbReference type="PIRSF" id="PIRSF006107">
    <property type="entry name" value="PhpActrans_proteobac"/>
    <property type="match status" value="1"/>
</dbReference>
<dbReference type="Gene3D" id="3.40.50.10950">
    <property type="match status" value="1"/>
</dbReference>
<evidence type="ECO:0000256" key="2">
    <source>
        <dbReference type="ARBA" id="ARBA00004989"/>
    </source>
</evidence>
<dbReference type="NCBIfam" id="NF007233">
    <property type="entry name" value="PRK09653.1"/>
    <property type="match status" value="1"/>
</dbReference>
<gene>
    <name evidence="15" type="ORF">SAMN02949497_1545</name>
</gene>
<dbReference type="PANTHER" id="PTHR43356">
    <property type="entry name" value="PHOSPHATE ACETYLTRANSFERASE"/>
    <property type="match status" value="1"/>
</dbReference>
<keyword evidence="16" id="KW-1185">Reference proteome</keyword>
<evidence type="ECO:0000259" key="14">
    <source>
        <dbReference type="Pfam" id="PF07085"/>
    </source>
</evidence>